<organism evidence="1 2">
    <name type="scientific">Bradyrhizobium brasilense</name>
    <dbReference type="NCBI Taxonomy" id="1419277"/>
    <lineage>
        <taxon>Bacteria</taxon>
        <taxon>Pseudomonadati</taxon>
        <taxon>Pseudomonadota</taxon>
        <taxon>Alphaproteobacteria</taxon>
        <taxon>Hyphomicrobiales</taxon>
        <taxon>Nitrobacteraceae</taxon>
        <taxon>Bradyrhizobium</taxon>
    </lineage>
</organism>
<dbReference type="EMBL" id="FMZW01000096">
    <property type="protein sequence ID" value="SDF96985.1"/>
    <property type="molecule type" value="Genomic_DNA"/>
</dbReference>
<accession>A0A1G7QEV7</accession>
<dbReference type="Proteomes" id="UP000199245">
    <property type="component" value="Unassembled WGS sequence"/>
</dbReference>
<evidence type="ECO:0000313" key="2">
    <source>
        <dbReference type="Proteomes" id="UP000199245"/>
    </source>
</evidence>
<evidence type="ECO:0008006" key="3">
    <source>
        <dbReference type="Google" id="ProtNLM"/>
    </source>
</evidence>
<gene>
    <name evidence="1" type="ORF">SAMN05216337_10967</name>
</gene>
<sequence length="218" mass="23930">MGTVSARLIAGLIKVLLGGFLTAGPPLMSVARGDETASINARREALREWSSLANGRTDFEISDPALVPRLLALAAEQSGCKYRDDIEKLPVRFMKVAGHRLALMFCRFSVTGSHRAFDLSDVSRPKPMEFPYVALNGFGTTDTPGFITWREEAGLFQAETGSDLCPSPHLRHVYRLDVTNRESFVVVRVEVSAPACGAGQEWTTIWEAKPWPAPADPR</sequence>
<evidence type="ECO:0000313" key="1">
    <source>
        <dbReference type="EMBL" id="SDF96985.1"/>
    </source>
</evidence>
<protein>
    <recommendedName>
        <fullName evidence="3">DUF1176 domain-containing protein</fullName>
    </recommendedName>
</protein>
<name>A0A1G7QEV7_9BRAD</name>
<reference evidence="1 2" key="1">
    <citation type="submission" date="2016-10" db="EMBL/GenBank/DDBJ databases">
        <authorList>
            <person name="de Groot N.N."/>
        </authorList>
    </citation>
    <scope>NUCLEOTIDE SEQUENCE [LARGE SCALE GENOMIC DNA]</scope>
    <source>
        <strain evidence="1 2">R5</strain>
    </source>
</reference>
<dbReference type="AlphaFoldDB" id="A0A1G7QEV7"/>
<proteinExistence type="predicted"/>